<organism evidence="2">
    <name type="scientific">freshwater metagenome</name>
    <dbReference type="NCBI Taxonomy" id="449393"/>
    <lineage>
        <taxon>unclassified sequences</taxon>
        <taxon>metagenomes</taxon>
        <taxon>ecological metagenomes</taxon>
    </lineage>
</organism>
<evidence type="ECO:0000313" key="2">
    <source>
        <dbReference type="EMBL" id="CAB4956521.1"/>
    </source>
</evidence>
<reference evidence="2" key="1">
    <citation type="submission" date="2020-05" db="EMBL/GenBank/DDBJ databases">
        <authorList>
            <person name="Chiriac C."/>
            <person name="Salcher M."/>
            <person name="Ghai R."/>
            <person name="Kavagutti S V."/>
        </authorList>
    </citation>
    <scope>NUCLEOTIDE SEQUENCE</scope>
</reference>
<proteinExistence type="predicted"/>
<dbReference type="AlphaFoldDB" id="A0A6J7KM45"/>
<protein>
    <submittedName>
        <fullName evidence="2">Unannotated protein</fullName>
    </submittedName>
</protein>
<evidence type="ECO:0000256" key="1">
    <source>
        <dbReference type="SAM" id="Phobius"/>
    </source>
</evidence>
<feature type="transmembrane region" description="Helical" evidence="1">
    <location>
        <begin position="48"/>
        <end position="71"/>
    </location>
</feature>
<keyword evidence="1" id="KW-0472">Membrane</keyword>
<keyword evidence="1" id="KW-0812">Transmembrane</keyword>
<accession>A0A6J7KM45</accession>
<keyword evidence="1" id="KW-1133">Transmembrane helix</keyword>
<sequence>MSPSRTPDEIRASLEGHRQELTNSIELLKSDVTELSDWRGHVRRNQRAAVIGVAVAGFVLAGGIGGLTGLLRRG</sequence>
<name>A0A6J7KM45_9ZZZZ</name>
<dbReference type="EMBL" id="CAFBMK010000410">
    <property type="protein sequence ID" value="CAB4956521.1"/>
    <property type="molecule type" value="Genomic_DNA"/>
</dbReference>
<gene>
    <name evidence="2" type="ORF">UFOPK3564_03787</name>
</gene>